<gene>
    <name evidence="1" type="ORF">J2736_002742</name>
</gene>
<sequence length="139" mass="15471">MSDELQEQLTIIQKLNIRYGWSVKRTITLYNPSLSVFNANNEKVALIGAVNEYGSIRTGFTTYFADSKEVRGYLIEWANANGATLNDSRFNEEIKNKLGQSADKRSELISFYSGKVKISYKGSLVGADAGFIVMGIILN</sequence>
<evidence type="ECO:0000313" key="1">
    <source>
        <dbReference type="EMBL" id="MDR6551553.1"/>
    </source>
</evidence>
<organism evidence="1 2">
    <name type="scientific">Paenibacillus qinlingensis</name>
    <dbReference type="NCBI Taxonomy" id="1837343"/>
    <lineage>
        <taxon>Bacteria</taxon>
        <taxon>Bacillati</taxon>
        <taxon>Bacillota</taxon>
        <taxon>Bacilli</taxon>
        <taxon>Bacillales</taxon>
        <taxon>Paenibacillaceae</taxon>
        <taxon>Paenibacillus</taxon>
    </lineage>
</organism>
<reference evidence="1 2" key="1">
    <citation type="submission" date="2023-07" db="EMBL/GenBank/DDBJ databases">
        <title>Sorghum-associated microbial communities from plants grown in Nebraska, USA.</title>
        <authorList>
            <person name="Schachtman D."/>
        </authorList>
    </citation>
    <scope>NUCLEOTIDE SEQUENCE [LARGE SCALE GENOMIC DNA]</scope>
    <source>
        <strain evidence="1 2">CC258</strain>
    </source>
</reference>
<accession>A0ABU1NVP6</accession>
<protein>
    <submittedName>
        <fullName evidence="1">Uncharacterized protein</fullName>
    </submittedName>
</protein>
<dbReference type="EMBL" id="JAVDSB010000004">
    <property type="protein sequence ID" value="MDR6551553.1"/>
    <property type="molecule type" value="Genomic_DNA"/>
</dbReference>
<keyword evidence="2" id="KW-1185">Reference proteome</keyword>
<comment type="caution">
    <text evidence="1">The sequence shown here is derived from an EMBL/GenBank/DDBJ whole genome shotgun (WGS) entry which is preliminary data.</text>
</comment>
<proteinExistence type="predicted"/>
<name>A0ABU1NVP6_9BACL</name>
<evidence type="ECO:0000313" key="2">
    <source>
        <dbReference type="Proteomes" id="UP001267290"/>
    </source>
</evidence>
<dbReference type="Proteomes" id="UP001267290">
    <property type="component" value="Unassembled WGS sequence"/>
</dbReference>
<dbReference type="RefSeq" id="WP_310499129.1">
    <property type="nucleotide sequence ID" value="NZ_JAVDSB010000004.1"/>
</dbReference>